<protein>
    <submittedName>
        <fullName evidence="6">J domain-containing protein</fullName>
    </submittedName>
</protein>
<dbReference type="WBParaSite" id="TMUE_1000005831.1">
    <property type="protein sequence ID" value="TMUE_1000005831.1"/>
    <property type="gene ID" value="WBGene00290969"/>
</dbReference>
<dbReference type="InterPro" id="IPR001623">
    <property type="entry name" value="DnaJ_domain"/>
</dbReference>
<evidence type="ECO:0000256" key="3">
    <source>
        <dbReference type="ARBA" id="ARBA00023186"/>
    </source>
</evidence>
<dbReference type="STRING" id="70415.A0A5S6QEN1"/>
<dbReference type="Pfam" id="PF11875">
    <property type="entry name" value="DnaJ-like_C11_C"/>
    <property type="match status" value="1"/>
</dbReference>
<dbReference type="InterPro" id="IPR036869">
    <property type="entry name" value="J_dom_sf"/>
</dbReference>
<accession>A0A5S6QEN1</accession>
<dbReference type="Pfam" id="PF22774">
    <property type="entry name" value="DNAJC11_beta-barrel"/>
    <property type="match status" value="1"/>
</dbReference>
<dbReference type="CDD" id="cd06257">
    <property type="entry name" value="DnaJ"/>
    <property type="match status" value="1"/>
</dbReference>
<comment type="subcellular location">
    <subcellularLocation>
        <location evidence="1">Membrane</location>
    </subcellularLocation>
</comment>
<dbReference type="InterPro" id="IPR018253">
    <property type="entry name" value="DnaJ_domain_CS"/>
</dbReference>
<evidence type="ECO:0000313" key="5">
    <source>
        <dbReference type="Proteomes" id="UP000046395"/>
    </source>
</evidence>
<dbReference type="SMART" id="SM00271">
    <property type="entry name" value="DnaJ"/>
    <property type="match status" value="1"/>
</dbReference>
<dbReference type="PROSITE" id="PS00636">
    <property type="entry name" value="DNAJ_1"/>
    <property type="match status" value="1"/>
</dbReference>
<dbReference type="InterPro" id="IPR024586">
    <property type="entry name" value="DnaJ-like_C11_C"/>
</dbReference>
<dbReference type="PANTHER" id="PTHR44157">
    <property type="entry name" value="DNAJ HOMOLOG SUBFAMILY C MEMBER 11"/>
    <property type="match status" value="1"/>
</dbReference>
<reference evidence="6" key="1">
    <citation type="submission" date="2019-12" db="UniProtKB">
        <authorList>
            <consortium name="WormBaseParasite"/>
        </authorList>
    </citation>
    <scope>IDENTIFICATION</scope>
</reference>
<sequence>MLILMESRSSTMEGGDAEVDYYTFMNIRKDATTEEIGQAFRRLSLIYHPDRHTDPVLRARSQELFDKVRKIYEVLMDPHRREIYDAVGEKGLELTGWEVVERGRTREEIVAEFVRIQRLYEMDQMHESTNPKGSFTLHASLSQLFDKNMANVFDGVFNLNGMTLVQSVQIPVNSAHCFVLAGKLQAYNGVGDGLLSLKLRSKLNAKTHSEVMLNFNGGMVLGVKLSRILLDLFVVSVTVSTPTRALVPSCDLSIDFSRPLSAKCIGHISVKFGTQCSVTTSLNFSTLKKNSFMIGCLVGLPTSMLMASYVHHFGCSGSNLQTSVKVGTMGVIADYSYEGQITQFSSLQYMFQIYYPLGIFSRVRLKRGKQVYETNISLAEHDFPVKAVLAGLLVSVFCRGMFNYCLKPLFYKIKDYITEEIDHPESTYNRQKREYELNVAVMSQEAKRLQTMEAQRYGLVITTALYGTFDSNLTPDKVIDVTYPVQLLVRDSKLIIFGGQSKSALNGFFDPHPGRRKKLKIDYTFRGIPHQYVFDDEDPVVMPKRAHLSTLASQRNRS</sequence>
<dbReference type="InterPro" id="IPR055225">
    <property type="entry name" value="DNAJC11-like_beta-barrel"/>
</dbReference>
<dbReference type="Pfam" id="PF00226">
    <property type="entry name" value="DnaJ"/>
    <property type="match status" value="1"/>
</dbReference>
<organism evidence="5 6">
    <name type="scientific">Trichuris muris</name>
    <name type="common">Mouse whipworm</name>
    <dbReference type="NCBI Taxonomy" id="70415"/>
    <lineage>
        <taxon>Eukaryota</taxon>
        <taxon>Metazoa</taxon>
        <taxon>Ecdysozoa</taxon>
        <taxon>Nematoda</taxon>
        <taxon>Enoplea</taxon>
        <taxon>Dorylaimia</taxon>
        <taxon>Trichinellida</taxon>
        <taxon>Trichuridae</taxon>
        <taxon>Trichuris</taxon>
    </lineage>
</organism>
<evidence type="ECO:0000256" key="2">
    <source>
        <dbReference type="ARBA" id="ARBA00023136"/>
    </source>
</evidence>
<dbReference type="GO" id="GO:0042407">
    <property type="term" value="P:cristae formation"/>
    <property type="evidence" value="ECO:0007669"/>
    <property type="project" value="TreeGrafter"/>
</dbReference>
<keyword evidence="2" id="KW-0472">Membrane</keyword>
<dbReference type="PANTHER" id="PTHR44157:SF1">
    <property type="entry name" value="DNAJ HOMOLOG SUBFAMILY C MEMBER 11"/>
    <property type="match status" value="1"/>
</dbReference>
<evidence type="ECO:0000313" key="6">
    <source>
        <dbReference type="WBParaSite" id="TMUE_1000005831.1"/>
    </source>
</evidence>
<evidence type="ECO:0000259" key="4">
    <source>
        <dbReference type="PROSITE" id="PS50076"/>
    </source>
</evidence>
<dbReference type="Gene3D" id="1.10.287.110">
    <property type="entry name" value="DnaJ domain"/>
    <property type="match status" value="1"/>
</dbReference>
<feature type="domain" description="J" evidence="4">
    <location>
        <begin position="20"/>
        <end position="88"/>
    </location>
</feature>
<evidence type="ECO:0000256" key="1">
    <source>
        <dbReference type="ARBA" id="ARBA00004370"/>
    </source>
</evidence>
<dbReference type="PROSITE" id="PS50076">
    <property type="entry name" value="DNAJ_2"/>
    <property type="match status" value="1"/>
</dbReference>
<keyword evidence="3" id="KW-0143">Chaperone</keyword>
<name>A0A5S6QEN1_TRIMR</name>
<dbReference type="Proteomes" id="UP000046395">
    <property type="component" value="Unassembled WGS sequence"/>
</dbReference>
<dbReference type="PRINTS" id="PR00625">
    <property type="entry name" value="JDOMAIN"/>
</dbReference>
<keyword evidence="5" id="KW-1185">Reference proteome</keyword>
<proteinExistence type="predicted"/>
<dbReference type="GO" id="GO:0005739">
    <property type="term" value="C:mitochondrion"/>
    <property type="evidence" value="ECO:0007669"/>
    <property type="project" value="GOC"/>
</dbReference>
<dbReference type="AlphaFoldDB" id="A0A5S6QEN1"/>
<dbReference type="GO" id="GO:0016020">
    <property type="term" value="C:membrane"/>
    <property type="evidence" value="ECO:0007669"/>
    <property type="project" value="UniProtKB-SubCell"/>
</dbReference>
<dbReference type="SUPFAM" id="SSF46565">
    <property type="entry name" value="Chaperone J-domain"/>
    <property type="match status" value="1"/>
</dbReference>
<dbReference type="InterPro" id="IPR052243">
    <property type="entry name" value="Mito_inner_membrane_organizer"/>
</dbReference>